<feature type="compositionally biased region" description="Basic residues" evidence="1">
    <location>
        <begin position="1"/>
        <end position="11"/>
    </location>
</feature>
<evidence type="ECO:0000313" key="4">
    <source>
        <dbReference type="Proteomes" id="UP001362999"/>
    </source>
</evidence>
<reference evidence="3 4" key="1">
    <citation type="journal article" date="2024" name="J Genomics">
        <title>Draft genome sequencing and assembly of Favolaschia claudopus CIRM-BRFM 2984 isolated from oak limbs.</title>
        <authorList>
            <person name="Navarro D."/>
            <person name="Drula E."/>
            <person name="Chaduli D."/>
            <person name="Cazenave R."/>
            <person name="Ahrendt S."/>
            <person name="Wang J."/>
            <person name="Lipzen A."/>
            <person name="Daum C."/>
            <person name="Barry K."/>
            <person name="Grigoriev I.V."/>
            <person name="Favel A."/>
            <person name="Rosso M.N."/>
            <person name="Martin F."/>
        </authorList>
    </citation>
    <scope>NUCLEOTIDE SEQUENCE [LARGE SCALE GENOMIC DNA]</scope>
    <source>
        <strain evidence="3 4">CIRM-BRFM 2984</strain>
    </source>
</reference>
<accession>A0AAV9ZAK4</accession>
<keyword evidence="2" id="KW-0812">Transmembrane</keyword>
<evidence type="ECO:0000256" key="1">
    <source>
        <dbReference type="SAM" id="MobiDB-lite"/>
    </source>
</evidence>
<dbReference type="EMBL" id="JAWWNJ010000172">
    <property type="protein sequence ID" value="KAK6977124.1"/>
    <property type="molecule type" value="Genomic_DNA"/>
</dbReference>
<organism evidence="3 4">
    <name type="scientific">Favolaschia claudopus</name>
    <dbReference type="NCBI Taxonomy" id="2862362"/>
    <lineage>
        <taxon>Eukaryota</taxon>
        <taxon>Fungi</taxon>
        <taxon>Dikarya</taxon>
        <taxon>Basidiomycota</taxon>
        <taxon>Agaricomycotina</taxon>
        <taxon>Agaricomycetes</taxon>
        <taxon>Agaricomycetidae</taxon>
        <taxon>Agaricales</taxon>
        <taxon>Marasmiineae</taxon>
        <taxon>Mycenaceae</taxon>
        <taxon>Favolaschia</taxon>
    </lineage>
</organism>
<feature type="transmembrane region" description="Helical" evidence="2">
    <location>
        <begin position="57"/>
        <end position="80"/>
    </location>
</feature>
<feature type="region of interest" description="Disordered" evidence="1">
    <location>
        <begin position="175"/>
        <end position="203"/>
    </location>
</feature>
<sequence>MEYVRTRRAQHQRVQETTTTSSSSEPHPPPRAHSSLPASISLPFLTRLSVTPSTHRILCFALLTISETSCSFSSLLVIFYPTLLSPLLSASSALPSPGPLLDEFNPPLRLLRHVPRLAAVCHPFPHPLIHAAFASPPKRTKEKEEYETHLKRNQHGCNWLKVLLSLDWRMAAVEKGEEERREVYAEDEERREKTGREGSRWKV</sequence>
<protein>
    <submittedName>
        <fullName evidence="3">Uncharacterized protein</fullName>
    </submittedName>
</protein>
<dbReference type="AlphaFoldDB" id="A0AAV9ZAK4"/>
<name>A0AAV9ZAK4_9AGAR</name>
<keyword evidence="4" id="KW-1185">Reference proteome</keyword>
<evidence type="ECO:0000256" key="2">
    <source>
        <dbReference type="SAM" id="Phobius"/>
    </source>
</evidence>
<evidence type="ECO:0000313" key="3">
    <source>
        <dbReference type="EMBL" id="KAK6977124.1"/>
    </source>
</evidence>
<keyword evidence="2" id="KW-0472">Membrane</keyword>
<keyword evidence="2" id="KW-1133">Transmembrane helix</keyword>
<feature type="compositionally biased region" description="Low complexity" evidence="1">
    <location>
        <begin position="16"/>
        <end position="25"/>
    </location>
</feature>
<dbReference type="Proteomes" id="UP001362999">
    <property type="component" value="Unassembled WGS sequence"/>
</dbReference>
<comment type="caution">
    <text evidence="3">The sequence shown here is derived from an EMBL/GenBank/DDBJ whole genome shotgun (WGS) entry which is preliminary data.</text>
</comment>
<feature type="region of interest" description="Disordered" evidence="1">
    <location>
        <begin position="1"/>
        <end position="36"/>
    </location>
</feature>
<gene>
    <name evidence="3" type="ORF">R3P38DRAFT_3295566</name>
</gene>
<proteinExistence type="predicted"/>